<comment type="caution">
    <text evidence="1">The sequence shown here is derived from an EMBL/GenBank/DDBJ whole genome shotgun (WGS) entry which is preliminary data.</text>
</comment>
<gene>
    <name evidence="1" type="ORF">AVEN_55393_1</name>
</gene>
<sequence length="97" mass="10726">MLSWPVFHVSPGCLEQNEVTLFIVYTYLLPPIFKARPSPNGGLTPSHVSILVAFQHGPGCLNGALGFEQVGYPQIFYHTNCHWVFALLTDLTSAQHS</sequence>
<protein>
    <submittedName>
        <fullName evidence="1">Uncharacterized protein</fullName>
    </submittedName>
</protein>
<accession>A0A4Y2RLA9</accession>
<dbReference type="EMBL" id="BGPR01017406">
    <property type="protein sequence ID" value="GBN76049.1"/>
    <property type="molecule type" value="Genomic_DNA"/>
</dbReference>
<proteinExistence type="predicted"/>
<dbReference type="Proteomes" id="UP000499080">
    <property type="component" value="Unassembled WGS sequence"/>
</dbReference>
<dbReference type="AlphaFoldDB" id="A0A4Y2RLA9"/>
<name>A0A4Y2RLA9_ARAVE</name>
<keyword evidence="2" id="KW-1185">Reference proteome</keyword>
<reference evidence="1 2" key="1">
    <citation type="journal article" date="2019" name="Sci. Rep.">
        <title>Orb-weaving spider Araneus ventricosus genome elucidates the spidroin gene catalogue.</title>
        <authorList>
            <person name="Kono N."/>
            <person name="Nakamura H."/>
            <person name="Ohtoshi R."/>
            <person name="Moran D.A.P."/>
            <person name="Shinohara A."/>
            <person name="Yoshida Y."/>
            <person name="Fujiwara M."/>
            <person name="Mori M."/>
            <person name="Tomita M."/>
            <person name="Arakawa K."/>
        </authorList>
    </citation>
    <scope>NUCLEOTIDE SEQUENCE [LARGE SCALE GENOMIC DNA]</scope>
</reference>
<evidence type="ECO:0000313" key="1">
    <source>
        <dbReference type="EMBL" id="GBN76049.1"/>
    </source>
</evidence>
<evidence type="ECO:0000313" key="2">
    <source>
        <dbReference type="Proteomes" id="UP000499080"/>
    </source>
</evidence>
<organism evidence="1 2">
    <name type="scientific">Araneus ventricosus</name>
    <name type="common">Orbweaver spider</name>
    <name type="synonym">Epeira ventricosa</name>
    <dbReference type="NCBI Taxonomy" id="182803"/>
    <lineage>
        <taxon>Eukaryota</taxon>
        <taxon>Metazoa</taxon>
        <taxon>Ecdysozoa</taxon>
        <taxon>Arthropoda</taxon>
        <taxon>Chelicerata</taxon>
        <taxon>Arachnida</taxon>
        <taxon>Araneae</taxon>
        <taxon>Araneomorphae</taxon>
        <taxon>Entelegynae</taxon>
        <taxon>Araneoidea</taxon>
        <taxon>Araneidae</taxon>
        <taxon>Araneus</taxon>
    </lineage>
</organism>